<evidence type="ECO:0000313" key="1">
    <source>
        <dbReference type="EMBL" id="RZS93887.1"/>
    </source>
</evidence>
<dbReference type="Proteomes" id="UP000292262">
    <property type="component" value="Unassembled WGS sequence"/>
</dbReference>
<dbReference type="RefSeq" id="WP_130286991.1">
    <property type="nucleotide sequence ID" value="NZ_SGXE01000002.1"/>
</dbReference>
<reference evidence="1 2" key="1">
    <citation type="submission" date="2019-02" db="EMBL/GenBank/DDBJ databases">
        <title>Genomic Encyclopedia of Type Strains, Phase IV (KMG-IV): sequencing the most valuable type-strain genomes for metagenomic binning, comparative biology and taxonomic classification.</title>
        <authorList>
            <person name="Goeker M."/>
        </authorList>
    </citation>
    <scope>NUCLEOTIDE SEQUENCE [LARGE SCALE GENOMIC DNA]</scope>
    <source>
        <strain evidence="1 2">DSM 17196</strain>
    </source>
</reference>
<comment type="caution">
    <text evidence="1">The sequence shown here is derived from an EMBL/GenBank/DDBJ whole genome shotgun (WGS) entry which is preliminary data.</text>
</comment>
<accession>A0A4Q7P2P5</accession>
<organism evidence="1 2">
    <name type="scientific">Aquimarina brevivitae</name>
    <dbReference type="NCBI Taxonomy" id="323412"/>
    <lineage>
        <taxon>Bacteria</taxon>
        <taxon>Pseudomonadati</taxon>
        <taxon>Bacteroidota</taxon>
        <taxon>Flavobacteriia</taxon>
        <taxon>Flavobacteriales</taxon>
        <taxon>Flavobacteriaceae</taxon>
        <taxon>Aquimarina</taxon>
    </lineage>
</organism>
<proteinExistence type="predicted"/>
<protein>
    <submittedName>
        <fullName evidence="1">Uncharacterized protein</fullName>
    </submittedName>
</protein>
<name>A0A4Q7P2P5_9FLAO</name>
<keyword evidence="2" id="KW-1185">Reference proteome</keyword>
<evidence type="ECO:0000313" key="2">
    <source>
        <dbReference type="Proteomes" id="UP000292262"/>
    </source>
</evidence>
<dbReference type="EMBL" id="SGXE01000002">
    <property type="protein sequence ID" value="RZS93887.1"/>
    <property type="molecule type" value="Genomic_DNA"/>
</dbReference>
<gene>
    <name evidence="1" type="ORF">EV197_2468</name>
</gene>
<sequence length="116" mass="13098">MRKTTFSILFIIVVLLCFTSCYSVRIVSSQGTVNPDPMSERADFYRDKMIIELDTVVKASAFTDEVSFIASGTRCKSGKLHSVEYKNSFGASLLYLVTFGSRRKVKIKYVCLKTEN</sequence>
<dbReference type="OrthoDB" id="1445748at2"/>
<dbReference type="AlphaFoldDB" id="A0A4Q7P2P5"/>